<evidence type="ECO:0000313" key="2">
    <source>
        <dbReference type="Proteomes" id="UP000236447"/>
    </source>
</evidence>
<gene>
    <name evidence="1" type="ORF">PhaeoP88_01153</name>
</gene>
<dbReference type="InterPro" id="IPR009339">
    <property type="entry name" value="DUF998"/>
</dbReference>
<reference evidence="1 2" key="2">
    <citation type="journal article" date="2017" name="Genome Biol. Evol.">
        <title>Trajectories and Drivers of Genome Evolution in Surface-Associated Marine Phaeobacter.</title>
        <authorList>
            <person name="Freese H.M."/>
            <person name="Sikorski J."/>
            <person name="Bunk B."/>
            <person name="Scheuner C."/>
            <person name="Meier-Kolthoff J.P."/>
            <person name="Sproer C."/>
            <person name="Gram L."/>
            <person name="Overmann J."/>
        </authorList>
    </citation>
    <scope>NUCLEOTIDE SEQUENCE [LARGE SCALE GENOMIC DNA]</scope>
    <source>
        <strain evidence="1 2">P88</strain>
    </source>
</reference>
<name>A0A2I7K7F0_9RHOB</name>
<dbReference type="Pfam" id="PF06197">
    <property type="entry name" value="DUF998"/>
    <property type="match status" value="1"/>
</dbReference>
<dbReference type="EMBL" id="CP010725">
    <property type="protein sequence ID" value="AUQ98537.1"/>
    <property type="molecule type" value="Genomic_DNA"/>
</dbReference>
<accession>A0A2I7K7F0</accession>
<sequence>MRSLPLRGTAFWALIALPVISGLWLAIGVGILAALSPGYSHVSHFMSVLGAAGSPFAAWTNYAVFIPTELWFLAFLALLNARLPDRRLTRVSLILLAAYAGLLMLAAGLPCDAGCDGGDAGHSAIHIAHMIAAATAYPLALIGLFLLVLTLPRPSLLRRLALPSMAVGFGLFGAIIAVPEAQGLFQRLLEAWIYAHFIALGVHAALSLRPQ</sequence>
<dbReference type="RefSeq" id="WP_102883267.1">
    <property type="nucleotide sequence ID" value="NZ_CP010725.1"/>
</dbReference>
<dbReference type="AlphaFoldDB" id="A0A2I7K7F0"/>
<evidence type="ECO:0000313" key="1">
    <source>
        <dbReference type="EMBL" id="AUQ98537.1"/>
    </source>
</evidence>
<reference evidence="1 2" key="1">
    <citation type="journal article" date="2017" name="Front. Microbiol.">
        <title>Phaeobacter piscinae sp. nov., a species of the Roseobacter group and potential aquaculture probiont.</title>
        <authorList>
            <person name="Sonnenschein E.C."/>
            <person name="Phippen C.B.W."/>
            <person name="Nielsen K.F."/>
            <person name="Mateiu R.V."/>
            <person name="Melchiorsen J."/>
            <person name="Gram L."/>
            <person name="Overmann J."/>
            <person name="Freese H.M."/>
        </authorList>
    </citation>
    <scope>NUCLEOTIDE SEQUENCE [LARGE SCALE GENOMIC DNA]</scope>
    <source>
        <strain evidence="1 2">P88</strain>
    </source>
</reference>
<organism evidence="1 2">
    <name type="scientific">Phaeobacter inhibens</name>
    <dbReference type="NCBI Taxonomy" id="221822"/>
    <lineage>
        <taxon>Bacteria</taxon>
        <taxon>Pseudomonadati</taxon>
        <taxon>Pseudomonadota</taxon>
        <taxon>Alphaproteobacteria</taxon>
        <taxon>Rhodobacterales</taxon>
        <taxon>Roseobacteraceae</taxon>
        <taxon>Phaeobacter</taxon>
    </lineage>
</organism>
<proteinExistence type="predicted"/>
<dbReference type="Proteomes" id="UP000236447">
    <property type="component" value="Chromosome"/>
</dbReference>
<protein>
    <submittedName>
        <fullName evidence="1">Uncharacterized protein</fullName>
    </submittedName>
</protein>